<keyword evidence="7 11" id="KW-0560">Oxidoreductase</keyword>
<dbReference type="PANTHER" id="PTHR10851:SF0">
    <property type="entry name" value="PYRIDOXINE-5'-PHOSPHATE OXIDASE"/>
    <property type="match status" value="1"/>
</dbReference>
<evidence type="ECO:0000256" key="4">
    <source>
        <dbReference type="ARBA" id="ARBA00012801"/>
    </source>
</evidence>
<keyword evidence="12" id="KW-1185">Reference proteome</keyword>
<dbReference type="EMBL" id="CP119877">
    <property type="protein sequence ID" value="WFD33966.1"/>
    <property type="molecule type" value="Genomic_DNA"/>
</dbReference>
<keyword evidence="5" id="KW-0285">Flavoprotein</keyword>
<evidence type="ECO:0000259" key="10">
    <source>
        <dbReference type="Pfam" id="PF10590"/>
    </source>
</evidence>
<evidence type="ECO:0000256" key="3">
    <source>
        <dbReference type="ARBA" id="ARBA00005037"/>
    </source>
</evidence>
<accession>A0AAF0EP24</accession>
<evidence type="ECO:0000256" key="1">
    <source>
        <dbReference type="ARBA" id="ARBA00001917"/>
    </source>
</evidence>
<evidence type="ECO:0000259" key="9">
    <source>
        <dbReference type="Pfam" id="PF01243"/>
    </source>
</evidence>
<dbReference type="InterPro" id="IPR011576">
    <property type="entry name" value="Pyridox_Oxase_N"/>
</dbReference>
<dbReference type="AlphaFoldDB" id="A0AAF0EP24"/>
<evidence type="ECO:0000313" key="12">
    <source>
        <dbReference type="Proteomes" id="UP001219933"/>
    </source>
</evidence>
<dbReference type="InterPro" id="IPR012349">
    <property type="entry name" value="Split_barrel_FMN-bd"/>
</dbReference>
<comment type="pathway">
    <text evidence="2">Cofactor metabolism; pyridoxal 5'-phosphate salvage; pyridoxal 5'-phosphate from pyridoxamine 5'-phosphate: step 1/1.</text>
</comment>
<dbReference type="PROSITE" id="PS01064">
    <property type="entry name" value="PYRIDOX_OXIDASE"/>
    <property type="match status" value="1"/>
</dbReference>
<dbReference type="GO" id="GO:0004733">
    <property type="term" value="F:pyridoxamine phosphate oxidase activity"/>
    <property type="evidence" value="ECO:0007669"/>
    <property type="project" value="UniProtKB-EC"/>
</dbReference>
<evidence type="ECO:0000256" key="2">
    <source>
        <dbReference type="ARBA" id="ARBA00004738"/>
    </source>
</evidence>
<dbReference type="SUPFAM" id="SSF50475">
    <property type="entry name" value="FMN-binding split barrel"/>
    <property type="match status" value="1"/>
</dbReference>
<dbReference type="InterPro" id="IPR019740">
    <property type="entry name" value="Pyridox_Oxase_CS"/>
</dbReference>
<feature type="region of interest" description="Disordered" evidence="8">
    <location>
        <begin position="50"/>
        <end position="77"/>
    </location>
</feature>
<comment type="pathway">
    <text evidence="3">Cofactor metabolism; pyridoxal 5'-phosphate salvage; pyridoxal 5'-phosphate from pyridoxine 5'-phosphate: step 1/1.</text>
</comment>
<dbReference type="InterPro" id="IPR000659">
    <property type="entry name" value="Pyridox_Oxase"/>
</dbReference>
<proteinExistence type="inferred from homology"/>
<evidence type="ECO:0000256" key="5">
    <source>
        <dbReference type="ARBA" id="ARBA00022630"/>
    </source>
</evidence>
<dbReference type="Gene3D" id="2.30.110.10">
    <property type="entry name" value="Electron Transport, Fmn-binding Protein, Chain A"/>
    <property type="match status" value="1"/>
</dbReference>
<dbReference type="NCBIfam" id="NF004231">
    <property type="entry name" value="PRK05679.1"/>
    <property type="match status" value="1"/>
</dbReference>
<comment type="cofactor">
    <cofactor evidence="1">
        <name>FMN</name>
        <dbReference type="ChEBI" id="CHEBI:58210"/>
    </cofactor>
</comment>
<dbReference type="Pfam" id="PF01243">
    <property type="entry name" value="PNPOx_N"/>
    <property type="match status" value="1"/>
</dbReference>
<reference evidence="11" key="1">
    <citation type="submission" date="2023-03" db="EMBL/GenBank/DDBJ databases">
        <title>Mating type loci evolution in Malassezia.</title>
        <authorList>
            <person name="Coelho M.A."/>
        </authorList>
    </citation>
    <scope>NUCLEOTIDE SEQUENCE</scope>
    <source>
        <strain evidence="11">CBS 11721</strain>
    </source>
</reference>
<dbReference type="Pfam" id="PF10590">
    <property type="entry name" value="PNP_phzG_C"/>
    <property type="match status" value="1"/>
</dbReference>
<dbReference type="EC" id="1.4.3.5" evidence="4"/>
<organism evidence="11 12">
    <name type="scientific">Malassezia cuniculi</name>
    <dbReference type="NCBI Taxonomy" id="948313"/>
    <lineage>
        <taxon>Eukaryota</taxon>
        <taxon>Fungi</taxon>
        <taxon>Dikarya</taxon>
        <taxon>Basidiomycota</taxon>
        <taxon>Ustilaginomycotina</taxon>
        <taxon>Malasseziomycetes</taxon>
        <taxon>Malasseziales</taxon>
        <taxon>Malasseziaceae</taxon>
        <taxon>Malassezia</taxon>
    </lineage>
</organism>
<dbReference type="GO" id="GO:0008615">
    <property type="term" value="P:pyridoxine biosynthetic process"/>
    <property type="evidence" value="ECO:0007669"/>
    <property type="project" value="InterPro"/>
</dbReference>
<keyword evidence="6" id="KW-0288">FMN</keyword>
<evidence type="ECO:0000256" key="7">
    <source>
        <dbReference type="ARBA" id="ARBA00023002"/>
    </source>
</evidence>
<sequence>MLVTTRSQYNTEGLDVHQIEAEPMAMFGRWFDDAHKADELEPEAMNLSTVALPGAPAPGVSSSSSSSADKSAWPVDAPRPSSRIVLLKHADARGFQFFSNYDSRKGNELDANPWCALTFFWPKLHRSVRVLGRVERLSPEESKAYYDTRPVGSRIGAWASPQSRVIADRAELDRLVRDTEQRFATSEEDIPLPPHWGGYRVVPDEVEFWMGRPNRLHDRIRYVRDPNTPMANDWSVERLAP</sequence>
<dbReference type="Proteomes" id="UP001219933">
    <property type="component" value="Chromosome 1"/>
</dbReference>
<name>A0AAF0EP24_9BASI</name>
<evidence type="ECO:0000256" key="8">
    <source>
        <dbReference type="SAM" id="MobiDB-lite"/>
    </source>
</evidence>
<dbReference type="HAMAP" id="MF_01629">
    <property type="entry name" value="PdxH"/>
    <property type="match status" value="1"/>
</dbReference>
<dbReference type="GO" id="GO:0010181">
    <property type="term" value="F:FMN binding"/>
    <property type="evidence" value="ECO:0007669"/>
    <property type="project" value="InterPro"/>
</dbReference>
<dbReference type="NCBIfam" id="TIGR00558">
    <property type="entry name" value="pdxH"/>
    <property type="match status" value="1"/>
</dbReference>
<dbReference type="InterPro" id="IPR019576">
    <property type="entry name" value="Pyridoxamine_oxidase_dimer_C"/>
</dbReference>
<protein>
    <recommendedName>
        <fullName evidence="4">pyridoxal 5'-phosphate synthase</fullName>
        <ecNumber evidence="4">1.4.3.5</ecNumber>
    </recommendedName>
</protein>
<evidence type="ECO:0000313" key="11">
    <source>
        <dbReference type="EMBL" id="WFD33966.1"/>
    </source>
</evidence>
<feature type="domain" description="Pyridoxamine 5'-phosphate oxidase N-terminal" evidence="9">
    <location>
        <begin position="41"/>
        <end position="173"/>
    </location>
</feature>
<dbReference type="PANTHER" id="PTHR10851">
    <property type="entry name" value="PYRIDOXINE-5-PHOSPHATE OXIDASE"/>
    <property type="match status" value="1"/>
</dbReference>
<evidence type="ECO:0000256" key="6">
    <source>
        <dbReference type="ARBA" id="ARBA00022643"/>
    </source>
</evidence>
<dbReference type="PIRSF" id="PIRSF000190">
    <property type="entry name" value="Pyd_amn-ph_oxd"/>
    <property type="match status" value="1"/>
</dbReference>
<gene>
    <name evidence="11" type="primary">PDX3</name>
    <name evidence="11" type="ORF">MCUN1_000794</name>
</gene>
<feature type="domain" description="Pyridoxine 5'-phosphate oxidase dimerisation C-terminal" evidence="10">
    <location>
        <begin position="196"/>
        <end position="241"/>
    </location>
</feature>